<keyword evidence="11" id="KW-1185">Reference proteome</keyword>
<keyword evidence="5 10" id="KW-0418">Kinase</keyword>
<dbReference type="GO" id="GO:0000155">
    <property type="term" value="F:phosphorelay sensor kinase activity"/>
    <property type="evidence" value="ECO:0007669"/>
    <property type="project" value="InterPro"/>
</dbReference>
<dbReference type="Pfam" id="PF02518">
    <property type="entry name" value="HATPase_c"/>
    <property type="match status" value="1"/>
</dbReference>
<dbReference type="SMART" id="SM00387">
    <property type="entry name" value="HATPase_c"/>
    <property type="match status" value="1"/>
</dbReference>
<proteinExistence type="predicted"/>
<evidence type="ECO:0000256" key="2">
    <source>
        <dbReference type="ARBA" id="ARBA00012438"/>
    </source>
</evidence>
<keyword evidence="8" id="KW-1133">Transmembrane helix</keyword>
<evidence type="ECO:0000313" key="10">
    <source>
        <dbReference type="EMBL" id="MBC2601498.1"/>
    </source>
</evidence>
<dbReference type="Pfam" id="PF00512">
    <property type="entry name" value="HisKA"/>
    <property type="match status" value="1"/>
</dbReference>
<evidence type="ECO:0000313" key="11">
    <source>
        <dbReference type="Proteomes" id="UP000525652"/>
    </source>
</evidence>
<dbReference type="PANTHER" id="PTHR43711:SF31">
    <property type="entry name" value="HISTIDINE KINASE"/>
    <property type="match status" value="1"/>
</dbReference>
<gene>
    <name evidence="10" type="ORF">H5P30_06875</name>
</gene>
<dbReference type="CDD" id="cd00075">
    <property type="entry name" value="HATPase"/>
    <property type="match status" value="1"/>
</dbReference>
<evidence type="ECO:0000256" key="5">
    <source>
        <dbReference type="ARBA" id="ARBA00022777"/>
    </source>
</evidence>
<dbReference type="Gene3D" id="3.30.565.10">
    <property type="entry name" value="Histidine kinase-like ATPase, C-terminal domain"/>
    <property type="match status" value="1"/>
</dbReference>
<dbReference type="Proteomes" id="UP000525652">
    <property type="component" value="Unassembled WGS sequence"/>
</dbReference>
<dbReference type="RefSeq" id="WP_185692209.1">
    <property type="nucleotide sequence ID" value="NZ_JACHVA010000053.1"/>
</dbReference>
<dbReference type="EMBL" id="JACHVA010000053">
    <property type="protein sequence ID" value="MBC2601498.1"/>
    <property type="molecule type" value="Genomic_DNA"/>
</dbReference>
<feature type="transmembrane region" description="Helical" evidence="8">
    <location>
        <begin position="491"/>
        <end position="512"/>
    </location>
</feature>
<feature type="compositionally biased region" description="Basic and acidic residues" evidence="7">
    <location>
        <begin position="348"/>
        <end position="359"/>
    </location>
</feature>
<evidence type="ECO:0000256" key="6">
    <source>
        <dbReference type="ARBA" id="ARBA00023012"/>
    </source>
</evidence>
<dbReference type="InterPro" id="IPR036097">
    <property type="entry name" value="HisK_dim/P_sf"/>
</dbReference>
<dbReference type="EC" id="2.7.13.3" evidence="2"/>
<evidence type="ECO:0000259" key="9">
    <source>
        <dbReference type="PROSITE" id="PS50109"/>
    </source>
</evidence>
<feature type="domain" description="Histidine kinase" evidence="9">
    <location>
        <begin position="531"/>
        <end position="749"/>
    </location>
</feature>
<evidence type="ECO:0000256" key="7">
    <source>
        <dbReference type="SAM" id="MobiDB-lite"/>
    </source>
</evidence>
<dbReference type="PANTHER" id="PTHR43711">
    <property type="entry name" value="TWO-COMPONENT HISTIDINE KINASE"/>
    <property type="match status" value="1"/>
</dbReference>
<keyword evidence="4" id="KW-0808">Transferase</keyword>
<evidence type="ECO:0000256" key="3">
    <source>
        <dbReference type="ARBA" id="ARBA00022553"/>
    </source>
</evidence>
<dbReference type="AlphaFoldDB" id="A0A7X1AYX7"/>
<evidence type="ECO:0000256" key="4">
    <source>
        <dbReference type="ARBA" id="ARBA00022679"/>
    </source>
</evidence>
<organism evidence="10 11">
    <name type="scientific">Puniceicoccus vermicola</name>
    <dbReference type="NCBI Taxonomy" id="388746"/>
    <lineage>
        <taxon>Bacteria</taxon>
        <taxon>Pseudomonadati</taxon>
        <taxon>Verrucomicrobiota</taxon>
        <taxon>Opitutia</taxon>
        <taxon>Puniceicoccales</taxon>
        <taxon>Puniceicoccaceae</taxon>
        <taxon>Puniceicoccus</taxon>
    </lineage>
</organism>
<dbReference type="Gene3D" id="1.10.287.130">
    <property type="match status" value="1"/>
</dbReference>
<dbReference type="FunFam" id="1.10.287.130:FF:000001">
    <property type="entry name" value="Two-component sensor histidine kinase"/>
    <property type="match status" value="1"/>
</dbReference>
<keyword evidence="8" id="KW-0812">Transmembrane</keyword>
<dbReference type="PROSITE" id="PS50109">
    <property type="entry name" value="HIS_KIN"/>
    <property type="match status" value="1"/>
</dbReference>
<comment type="caution">
    <text evidence="10">The sequence shown here is derived from an EMBL/GenBank/DDBJ whole genome shotgun (WGS) entry which is preliminary data.</text>
</comment>
<evidence type="ECO:0000256" key="8">
    <source>
        <dbReference type="SAM" id="Phobius"/>
    </source>
</evidence>
<dbReference type="CDD" id="cd00082">
    <property type="entry name" value="HisKA"/>
    <property type="match status" value="1"/>
</dbReference>
<dbReference type="InterPro" id="IPR003594">
    <property type="entry name" value="HATPase_dom"/>
</dbReference>
<sequence length="753" mass="82073">MKLRPVHLVWLLLLGATLAMGAVAFWLLGREAKRVEDLARETLVNRATTVADNLDFLVSEIRSGVGESLYALADAGDRRGAMARLVASNPFIAAGFQMRETDGVTFWFGDRGTLPDPSQVLTPQILSEERIVDTLEEETPAPVGEVQKVEGDLSRTRSQAPTDRLEESKVQPEILSFRDIEEGRMDDEGQSAAVESRKAKSALKQQIAVVRELNVANRREIFEAQQAEISTEADEGEVILAENFREGRLGRSASKTASGQVLADSDTAPETLTESEVAEEPAAPLKKDGSMTQGPDVSSLLGVAAFDEADQNASRDDPGSSVGGGESSNSADYDMAELFGVSPPSESPVKDASEGKNETTGDYDLASLFGFSPAKEELPEPMPVSGWLTDSVEGQESQLGWIRFPADNLVLGAWLDPAAIDAELAKAVYLNEREGLRITLIRPDGEILQAGHEEDSSSVDSIEIPVGPSLAGWRLRAFETGGNPFGQSFRVLGAVVVSGLVLAILSAGSLLLRQSRKDALEAQRKTTFVANVSHELKTPLTGIRMFAEMLAEGRVEDPVKQSRYLERISAETQRLGRLVNNVLDFSRLDRKKRDFRLETRDLVEEVRSFLEMQGSRLAEEGLSVEFVPPNRPVPVAVDPDALEQILLNLVDNAVKYASDGVRVCIEVDPGATGVELRVRDFGPGIPPRERERVFQAFHRVDDRLTSEQSGCGLGLSIGMRLAAGMGIDLLLEENHPRGCCFILRWRSDRKAKA</sequence>
<feature type="region of interest" description="Disordered" evidence="7">
    <location>
        <begin position="309"/>
        <end position="363"/>
    </location>
</feature>
<feature type="region of interest" description="Disordered" evidence="7">
    <location>
        <begin position="251"/>
        <end position="297"/>
    </location>
</feature>
<keyword evidence="3" id="KW-0597">Phosphoprotein</keyword>
<dbReference type="PRINTS" id="PR00344">
    <property type="entry name" value="BCTRLSENSOR"/>
</dbReference>
<dbReference type="SMART" id="SM00388">
    <property type="entry name" value="HisKA"/>
    <property type="match status" value="1"/>
</dbReference>
<protein>
    <recommendedName>
        <fullName evidence="2">histidine kinase</fullName>
        <ecNumber evidence="2">2.7.13.3</ecNumber>
    </recommendedName>
</protein>
<evidence type="ECO:0000256" key="1">
    <source>
        <dbReference type="ARBA" id="ARBA00000085"/>
    </source>
</evidence>
<dbReference type="InterPro" id="IPR004358">
    <property type="entry name" value="Sig_transdc_His_kin-like_C"/>
</dbReference>
<dbReference type="InterPro" id="IPR036890">
    <property type="entry name" value="HATPase_C_sf"/>
</dbReference>
<feature type="region of interest" description="Disordered" evidence="7">
    <location>
        <begin position="136"/>
        <end position="170"/>
    </location>
</feature>
<dbReference type="SUPFAM" id="SSF47384">
    <property type="entry name" value="Homodimeric domain of signal transducing histidine kinase"/>
    <property type="match status" value="1"/>
</dbReference>
<dbReference type="InterPro" id="IPR003661">
    <property type="entry name" value="HisK_dim/P_dom"/>
</dbReference>
<comment type="catalytic activity">
    <reaction evidence="1">
        <text>ATP + protein L-histidine = ADP + protein N-phospho-L-histidine.</text>
        <dbReference type="EC" id="2.7.13.3"/>
    </reaction>
</comment>
<name>A0A7X1AYX7_9BACT</name>
<accession>A0A7X1AYX7</accession>
<dbReference type="SUPFAM" id="SSF55874">
    <property type="entry name" value="ATPase domain of HSP90 chaperone/DNA topoisomerase II/histidine kinase"/>
    <property type="match status" value="1"/>
</dbReference>
<keyword evidence="6" id="KW-0902">Two-component regulatory system</keyword>
<reference evidence="10 11" key="1">
    <citation type="submission" date="2020-07" db="EMBL/GenBank/DDBJ databases">
        <authorList>
            <person name="Feng X."/>
        </authorList>
    </citation>
    <scope>NUCLEOTIDE SEQUENCE [LARGE SCALE GENOMIC DNA]</scope>
    <source>
        <strain evidence="10 11">JCM14086</strain>
    </source>
</reference>
<keyword evidence="8" id="KW-0472">Membrane</keyword>
<dbReference type="InterPro" id="IPR050736">
    <property type="entry name" value="Sensor_HK_Regulatory"/>
</dbReference>
<dbReference type="InterPro" id="IPR005467">
    <property type="entry name" value="His_kinase_dom"/>
</dbReference>